<gene>
    <name evidence="11" type="ORF">Tco_0680458</name>
</gene>
<feature type="domain" description="Reverse transcriptase RNase H-like" evidence="9">
    <location>
        <begin position="793"/>
        <end position="861"/>
    </location>
</feature>
<proteinExistence type="predicted"/>
<dbReference type="GO" id="GO:0003964">
    <property type="term" value="F:RNA-directed DNA polymerase activity"/>
    <property type="evidence" value="ECO:0007669"/>
    <property type="project" value="UniProtKB-KW"/>
</dbReference>
<sequence>MPHLIWTWSALDSKHIGEDFIISSIDIVYKLVPRLPLRISVPLRSRTKHVCFLKHFKIDHKCPTEIDCVQVLPRTVSRTGSGAEINIVRPQVHDRGSGDVAMDEGQGADKGVSVKKYLVKTLRPEDDDKALSPYNYSSIVMNRIYPKRPSRRFHIHQEGSKEPIGGVVDQRDQFTGRLEDPRLHLKIQEFTSTNWRHQWDLNSIYQSSRMTGPVIRGDLDEQEGTPPLTKEQIERYCERKDVEDVDLKKPFKEALRTPLSHRIIEFVDGTTDLKDHLNRFASAANSDEWPMSVWCRMFQQTLDGSARGWFERLLERSINEWYELREAFAVRYSVRKACFKEPHEITKIVRRENESLMTFKERWTVETMEEMMVRLDDFVRSEEAFSRTELPKGEAFKHSRRKFLSAIRRDDRPHRNHYGGGARRNEKRNNHRRRDNYDLYRGRDNRAPYPPPRGDYQGRVHLVFTLDALTKPPKEILVTKTQLRLPPLRPMLNPSKEAEVEGYLVRWVYVDEGASVEVMFERCFKNLSPTIMARLRYTQTDLVGFVGEVNKPLRKIKLEHNHRVISNESIKGYTLYYPLNDEVSTQKGIATLVMWSVIILEFCWKEKKQMIEEKPIKEEKEKGGEYEGDDMKIFVWEPADIKGVPQRIITHSLNVNASIEPICQKQRIFAPEKSEAVAREVVEWVKAGIVWPVGYPTWISNPVLVKKCDGAWRMCIDFKNLNSACPKDYYPFPNIDFSDCDEFRAYVDDMNITKENKDKYRWTAEVEEAFQQMKKLILNLPSLTTPLPNDVVLLIERKRKQCPIHHVSQTLNEAERNYALMEKLALSLHHMTRRLRRYFEAHSVKVITDQPVNQMLRKIKASANVIPPDHVDDLPVVEPNQPDDVPVISEPVLVDEDKDPEEKEFEEEEEDMDIDDEEDENEPELTFPNEETGATLTPAATCF</sequence>
<dbReference type="PANTHER" id="PTHR37984">
    <property type="entry name" value="PROTEIN CBG26694"/>
    <property type="match status" value="1"/>
</dbReference>
<dbReference type="Pfam" id="PF23399">
    <property type="entry name" value="LTI65_PGEED"/>
    <property type="match status" value="1"/>
</dbReference>
<feature type="domain" description="Retrotransposon gag" evidence="8">
    <location>
        <begin position="297"/>
        <end position="384"/>
    </location>
</feature>
<evidence type="ECO:0000256" key="4">
    <source>
        <dbReference type="ARBA" id="ARBA00022759"/>
    </source>
</evidence>
<keyword evidence="5" id="KW-0378">Hydrolase</keyword>
<feature type="compositionally biased region" description="Acidic residues" evidence="7">
    <location>
        <begin position="893"/>
        <end position="923"/>
    </location>
</feature>
<keyword evidence="4" id="KW-0255">Endonuclease</keyword>
<evidence type="ECO:0000256" key="3">
    <source>
        <dbReference type="ARBA" id="ARBA00022722"/>
    </source>
</evidence>
<feature type="region of interest" description="Disordered" evidence="7">
    <location>
        <begin position="878"/>
        <end position="943"/>
    </location>
</feature>
<dbReference type="PANTHER" id="PTHR37984:SF5">
    <property type="entry name" value="PROTEIN NYNRIN-LIKE"/>
    <property type="match status" value="1"/>
</dbReference>
<protein>
    <submittedName>
        <fullName evidence="11">Reverse transcriptase domain-containing protein</fullName>
    </submittedName>
</protein>
<evidence type="ECO:0000256" key="6">
    <source>
        <dbReference type="ARBA" id="ARBA00022918"/>
    </source>
</evidence>
<accession>A0ABQ4XKW5</accession>
<evidence type="ECO:0000256" key="5">
    <source>
        <dbReference type="ARBA" id="ARBA00022801"/>
    </source>
</evidence>
<dbReference type="InterPro" id="IPR043502">
    <property type="entry name" value="DNA/RNA_pol_sf"/>
</dbReference>
<evidence type="ECO:0000256" key="1">
    <source>
        <dbReference type="ARBA" id="ARBA00022679"/>
    </source>
</evidence>
<dbReference type="Pfam" id="PF17917">
    <property type="entry name" value="RT_RNaseH"/>
    <property type="match status" value="1"/>
</dbReference>
<keyword evidence="1" id="KW-0808">Transferase</keyword>
<comment type="caution">
    <text evidence="11">The sequence shown here is derived from an EMBL/GenBank/DDBJ whole genome shotgun (WGS) entry which is preliminary data.</text>
</comment>
<evidence type="ECO:0000313" key="12">
    <source>
        <dbReference type="Proteomes" id="UP001151760"/>
    </source>
</evidence>
<evidence type="ECO:0000259" key="9">
    <source>
        <dbReference type="Pfam" id="PF17917"/>
    </source>
</evidence>
<keyword evidence="12" id="KW-1185">Reference proteome</keyword>
<evidence type="ECO:0000256" key="2">
    <source>
        <dbReference type="ARBA" id="ARBA00022695"/>
    </source>
</evidence>
<dbReference type="Pfam" id="PF03732">
    <property type="entry name" value="Retrotrans_gag"/>
    <property type="match status" value="1"/>
</dbReference>
<dbReference type="InterPro" id="IPR005162">
    <property type="entry name" value="Retrotrans_gag_dom"/>
</dbReference>
<reference evidence="11" key="2">
    <citation type="submission" date="2022-01" db="EMBL/GenBank/DDBJ databases">
        <authorList>
            <person name="Yamashiro T."/>
            <person name="Shiraishi A."/>
            <person name="Satake H."/>
            <person name="Nakayama K."/>
        </authorList>
    </citation>
    <scope>NUCLEOTIDE SEQUENCE</scope>
</reference>
<evidence type="ECO:0000313" key="11">
    <source>
        <dbReference type="EMBL" id="GJS65894.1"/>
    </source>
</evidence>
<dbReference type="InterPro" id="IPR050951">
    <property type="entry name" value="Retrovirus_Pol_polyprotein"/>
</dbReference>
<evidence type="ECO:0000259" key="8">
    <source>
        <dbReference type="Pfam" id="PF03732"/>
    </source>
</evidence>
<dbReference type="Gene3D" id="3.10.10.10">
    <property type="entry name" value="HIV Type 1 Reverse Transcriptase, subunit A, domain 1"/>
    <property type="match status" value="1"/>
</dbReference>
<feature type="compositionally biased region" description="Basic and acidic residues" evidence="7">
    <location>
        <begin position="435"/>
        <end position="446"/>
    </location>
</feature>
<feature type="region of interest" description="Disordered" evidence="7">
    <location>
        <begin position="407"/>
        <end position="454"/>
    </location>
</feature>
<reference evidence="11" key="1">
    <citation type="journal article" date="2022" name="Int. J. Mol. Sci.">
        <title>Draft Genome of Tanacetum Coccineum: Genomic Comparison of Closely Related Tanacetum-Family Plants.</title>
        <authorList>
            <person name="Yamashiro T."/>
            <person name="Shiraishi A."/>
            <person name="Nakayama K."/>
            <person name="Satake H."/>
        </authorList>
    </citation>
    <scope>NUCLEOTIDE SEQUENCE</scope>
</reference>
<dbReference type="InterPro" id="IPR041373">
    <property type="entry name" value="RT_RNaseH"/>
</dbReference>
<dbReference type="InterPro" id="IPR057059">
    <property type="entry name" value="LTI65/LTI78_PGEED"/>
</dbReference>
<dbReference type="SUPFAM" id="SSF56672">
    <property type="entry name" value="DNA/RNA polymerases"/>
    <property type="match status" value="1"/>
</dbReference>
<dbReference type="Proteomes" id="UP001151760">
    <property type="component" value="Unassembled WGS sequence"/>
</dbReference>
<keyword evidence="3" id="KW-0540">Nuclease</keyword>
<name>A0ABQ4XKW5_9ASTR</name>
<organism evidence="11 12">
    <name type="scientific">Tanacetum coccineum</name>
    <dbReference type="NCBI Taxonomy" id="301880"/>
    <lineage>
        <taxon>Eukaryota</taxon>
        <taxon>Viridiplantae</taxon>
        <taxon>Streptophyta</taxon>
        <taxon>Embryophyta</taxon>
        <taxon>Tracheophyta</taxon>
        <taxon>Spermatophyta</taxon>
        <taxon>Magnoliopsida</taxon>
        <taxon>eudicotyledons</taxon>
        <taxon>Gunneridae</taxon>
        <taxon>Pentapetalae</taxon>
        <taxon>asterids</taxon>
        <taxon>campanulids</taxon>
        <taxon>Asterales</taxon>
        <taxon>Asteraceae</taxon>
        <taxon>Asteroideae</taxon>
        <taxon>Anthemideae</taxon>
        <taxon>Anthemidinae</taxon>
        <taxon>Tanacetum</taxon>
    </lineage>
</organism>
<keyword evidence="6 11" id="KW-0695">RNA-directed DNA polymerase</keyword>
<keyword evidence="2" id="KW-0548">Nucleotidyltransferase</keyword>
<evidence type="ECO:0000259" key="10">
    <source>
        <dbReference type="Pfam" id="PF23399"/>
    </source>
</evidence>
<feature type="domain" description="LTI65/LTI78 PGEED repeat" evidence="10">
    <location>
        <begin position="109"/>
        <end position="132"/>
    </location>
</feature>
<evidence type="ECO:0000256" key="7">
    <source>
        <dbReference type="SAM" id="MobiDB-lite"/>
    </source>
</evidence>
<dbReference type="EMBL" id="BQNB010009611">
    <property type="protein sequence ID" value="GJS65894.1"/>
    <property type="molecule type" value="Genomic_DNA"/>
</dbReference>